<evidence type="ECO:0000313" key="2">
    <source>
        <dbReference type="Proteomes" id="UP000276133"/>
    </source>
</evidence>
<proteinExistence type="predicted"/>
<name>A0A3M7S207_BRAPC</name>
<evidence type="ECO:0000313" key="1">
    <source>
        <dbReference type="EMBL" id="RNA29836.1"/>
    </source>
</evidence>
<keyword evidence="2" id="KW-1185">Reference proteome</keyword>
<dbReference type="EMBL" id="REGN01002158">
    <property type="protein sequence ID" value="RNA29836.1"/>
    <property type="molecule type" value="Genomic_DNA"/>
</dbReference>
<accession>A0A3M7S207</accession>
<dbReference type="Proteomes" id="UP000276133">
    <property type="component" value="Unassembled WGS sequence"/>
</dbReference>
<sequence>MENGKLSKLGIINIKLEIWEHPERHDNFCSVRLLNFNCQYFTKLPVRFILKPKYDTPSNIIHQETFNKPNLLTVSNRIFKLSERYVWEELSHSFPLVINLVEEYREGFESRYIEYTNSLCNFYLSGVDLGLRI</sequence>
<organism evidence="1 2">
    <name type="scientific">Brachionus plicatilis</name>
    <name type="common">Marine rotifer</name>
    <name type="synonym">Brachionus muelleri</name>
    <dbReference type="NCBI Taxonomy" id="10195"/>
    <lineage>
        <taxon>Eukaryota</taxon>
        <taxon>Metazoa</taxon>
        <taxon>Spiralia</taxon>
        <taxon>Gnathifera</taxon>
        <taxon>Rotifera</taxon>
        <taxon>Eurotatoria</taxon>
        <taxon>Monogononta</taxon>
        <taxon>Pseudotrocha</taxon>
        <taxon>Ploima</taxon>
        <taxon>Brachionidae</taxon>
        <taxon>Brachionus</taxon>
    </lineage>
</organism>
<comment type="caution">
    <text evidence="1">The sequence shown here is derived from an EMBL/GenBank/DDBJ whole genome shotgun (WGS) entry which is preliminary data.</text>
</comment>
<gene>
    <name evidence="1" type="ORF">BpHYR1_051398</name>
</gene>
<dbReference type="AlphaFoldDB" id="A0A3M7S207"/>
<reference evidence="1 2" key="1">
    <citation type="journal article" date="2018" name="Sci. Rep.">
        <title>Genomic signatures of local adaptation to the degree of environmental predictability in rotifers.</title>
        <authorList>
            <person name="Franch-Gras L."/>
            <person name="Hahn C."/>
            <person name="Garcia-Roger E.M."/>
            <person name="Carmona M.J."/>
            <person name="Serra M."/>
            <person name="Gomez A."/>
        </authorList>
    </citation>
    <scope>NUCLEOTIDE SEQUENCE [LARGE SCALE GENOMIC DNA]</scope>
    <source>
        <strain evidence="1">HYR1</strain>
    </source>
</reference>
<protein>
    <submittedName>
        <fullName evidence="1">Uncharacterized protein</fullName>
    </submittedName>
</protein>